<comment type="caution">
    <text evidence="2">The sequence shown here is derived from an EMBL/GenBank/DDBJ whole genome shotgun (WGS) entry which is preliminary data.</text>
</comment>
<protein>
    <submittedName>
        <fullName evidence="2">Uncharacterized protein</fullName>
    </submittedName>
</protein>
<name>A0A9W4PFG3_9BACI</name>
<keyword evidence="1" id="KW-0472">Membrane</keyword>
<dbReference type="EMBL" id="CAKKMG010000037">
    <property type="protein sequence ID" value="CAH0237215.1"/>
    <property type="molecule type" value="Genomic_DNA"/>
</dbReference>
<dbReference type="Proteomes" id="UP000789326">
    <property type="component" value="Unassembled WGS sequence"/>
</dbReference>
<proteinExistence type="predicted"/>
<keyword evidence="1" id="KW-1133">Transmembrane helix</keyword>
<dbReference type="AlphaFoldDB" id="A0A9W4PFG3"/>
<sequence>MIEFTLIVNVKGWYLMDQDTKVIQELQELKQKVGHLEDLLTEQQNKRGTAGPFRIFMDAVVSLLFGLIVVGPVVVIVVGVLMVAASWLGMEF</sequence>
<accession>A0A9W4PFG3</accession>
<evidence type="ECO:0000313" key="2">
    <source>
        <dbReference type="EMBL" id="CAH0237215.1"/>
    </source>
</evidence>
<feature type="transmembrane region" description="Helical" evidence="1">
    <location>
        <begin position="55"/>
        <end position="88"/>
    </location>
</feature>
<evidence type="ECO:0000256" key="1">
    <source>
        <dbReference type="SAM" id="Phobius"/>
    </source>
</evidence>
<evidence type="ECO:0000313" key="3">
    <source>
        <dbReference type="Proteomes" id="UP000789326"/>
    </source>
</evidence>
<keyword evidence="1" id="KW-0812">Transmembrane</keyword>
<gene>
    <name evidence="2" type="ORF">SRABI133_02791</name>
</gene>
<reference evidence="2" key="1">
    <citation type="submission" date="2021-11" db="EMBL/GenBank/DDBJ databases">
        <authorList>
            <person name="Bulgarelli D."/>
        </authorList>
    </citation>
    <scope>NUCLEOTIDE SEQUENCE</scope>
    <source>
        <strain evidence="2">Bi133</strain>
    </source>
</reference>
<organism evidence="2 3">
    <name type="scientific">Peribacillus simplex</name>
    <dbReference type="NCBI Taxonomy" id="1478"/>
    <lineage>
        <taxon>Bacteria</taxon>
        <taxon>Bacillati</taxon>
        <taxon>Bacillota</taxon>
        <taxon>Bacilli</taxon>
        <taxon>Bacillales</taxon>
        <taxon>Bacillaceae</taxon>
        <taxon>Peribacillus</taxon>
    </lineage>
</organism>